<feature type="non-terminal residue" evidence="2">
    <location>
        <position position="1"/>
    </location>
</feature>
<dbReference type="Proteomes" id="UP001218218">
    <property type="component" value="Unassembled WGS sequence"/>
</dbReference>
<evidence type="ECO:0000313" key="3">
    <source>
        <dbReference type="Proteomes" id="UP001218218"/>
    </source>
</evidence>
<feature type="region of interest" description="Disordered" evidence="1">
    <location>
        <begin position="142"/>
        <end position="219"/>
    </location>
</feature>
<sequence length="219" mass="24255">MWMWLSICIQAVMKEEISSSGSMPGNFPGFRNVFLHVCKSNTYNTVAERNKISVWFQQHLIPEGLQRSVDQEAFFWRPDYNRYIPVSLAAFLAVIQKKRLFDIPSDRVHDIPRSSLVADPRHHSAPRLSSQSLPDMISHNSILSIHHPSSPSRPTASSVMQRPFSASAESAHSLQTLPEPVVDSALPSGENNSADDGSQGILPHGPPPVHSIRVSASDD</sequence>
<reference evidence="2" key="1">
    <citation type="submission" date="2023-03" db="EMBL/GenBank/DDBJ databases">
        <title>Massive genome expansion in bonnet fungi (Mycena s.s.) driven by repeated elements and novel gene families across ecological guilds.</title>
        <authorList>
            <consortium name="Lawrence Berkeley National Laboratory"/>
            <person name="Harder C.B."/>
            <person name="Miyauchi S."/>
            <person name="Viragh M."/>
            <person name="Kuo A."/>
            <person name="Thoen E."/>
            <person name="Andreopoulos B."/>
            <person name="Lu D."/>
            <person name="Skrede I."/>
            <person name="Drula E."/>
            <person name="Henrissat B."/>
            <person name="Morin E."/>
            <person name="Kohler A."/>
            <person name="Barry K."/>
            <person name="LaButti K."/>
            <person name="Morin E."/>
            <person name="Salamov A."/>
            <person name="Lipzen A."/>
            <person name="Mereny Z."/>
            <person name="Hegedus B."/>
            <person name="Baldrian P."/>
            <person name="Stursova M."/>
            <person name="Weitz H."/>
            <person name="Taylor A."/>
            <person name="Grigoriev I.V."/>
            <person name="Nagy L.G."/>
            <person name="Martin F."/>
            <person name="Kauserud H."/>
        </authorList>
    </citation>
    <scope>NUCLEOTIDE SEQUENCE</scope>
    <source>
        <strain evidence="2">CBHHK002</strain>
    </source>
</reference>
<evidence type="ECO:0000256" key="1">
    <source>
        <dbReference type="SAM" id="MobiDB-lite"/>
    </source>
</evidence>
<evidence type="ECO:0000313" key="2">
    <source>
        <dbReference type="EMBL" id="KAJ7342974.1"/>
    </source>
</evidence>
<feature type="compositionally biased region" description="Polar residues" evidence="1">
    <location>
        <begin position="167"/>
        <end position="176"/>
    </location>
</feature>
<organism evidence="2 3">
    <name type="scientific">Mycena albidolilacea</name>
    <dbReference type="NCBI Taxonomy" id="1033008"/>
    <lineage>
        <taxon>Eukaryota</taxon>
        <taxon>Fungi</taxon>
        <taxon>Dikarya</taxon>
        <taxon>Basidiomycota</taxon>
        <taxon>Agaricomycotina</taxon>
        <taxon>Agaricomycetes</taxon>
        <taxon>Agaricomycetidae</taxon>
        <taxon>Agaricales</taxon>
        <taxon>Marasmiineae</taxon>
        <taxon>Mycenaceae</taxon>
        <taxon>Mycena</taxon>
    </lineage>
</organism>
<feature type="region of interest" description="Disordered" evidence="1">
    <location>
        <begin position="114"/>
        <end position="133"/>
    </location>
</feature>
<dbReference type="AlphaFoldDB" id="A0AAD7ENK5"/>
<name>A0AAD7ENK5_9AGAR</name>
<dbReference type="EMBL" id="JARIHO010000024">
    <property type="protein sequence ID" value="KAJ7342974.1"/>
    <property type="molecule type" value="Genomic_DNA"/>
</dbReference>
<keyword evidence="3" id="KW-1185">Reference proteome</keyword>
<proteinExistence type="predicted"/>
<gene>
    <name evidence="2" type="ORF">DFH08DRAFT_873904</name>
</gene>
<comment type="caution">
    <text evidence="2">The sequence shown here is derived from an EMBL/GenBank/DDBJ whole genome shotgun (WGS) entry which is preliminary data.</text>
</comment>
<accession>A0AAD7ENK5</accession>
<protein>
    <submittedName>
        <fullName evidence="2">Uncharacterized protein</fullName>
    </submittedName>
</protein>
<feature type="compositionally biased region" description="Low complexity" evidence="1">
    <location>
        <begin position="142"/>
        <end position="154"/>
    </location>
</feature>